<feature type="transmembrane region" description="Helical" evidence="3">
    <location>
        <begin position="73"/>
        <end position="90"/>
    </location>
</feature>
<sequence>MAVTSTGDPSESGPGRKSASDPKPDPVPVSDAPVSDAPSDPPTSPVVVPVASEPTPSPVPGHVRPGRARTRRALSLVLLAGLGFAAVAATRSAQPSFGLATARPDELAATLGAIGAVDRSLAAREQQLRREAEPMMPPVPTSVPAPAAGPDEVRREADRLAILTGMVPVTGSGLELTIQDPHRAVDASILVDALQELRDAGAEAIEIAGVRAVVSTYVADEPGRGLVVDGTSIAPPYVLRVVGDAHTLDQAMRIPGGVLDTVAARDGAQATVRTSEHIEIRALRPAPSPRYARPAG</sequence>
<dbReference type="PANTHER" id="PTHR37313:SF2">
    <property type="entry name" value="UPF0749 PROTEIN YLXX"/>
    <property type="match status" value="1"/>
</dbReference>
<dbReference type="GO" id="GO:0005886">
    <property type="term" value="C:plasma membrane"/>
    <property type="evidence" value="ECO:0007669"/>
    <property type="project" value="TreeGrafter"/>
</dbReference>
<evidence type="ECO:0000256" key="2">
    <source>
        <dbReference type="SAM" id="MobiDB-lite"/>
    </source>
</evidence>
<dbReference type="PANTHER" id="PTHR37313">
    <property type="entry name" value="UPF0749 PROTEIN RV1825"/>
    <property type="match status" value="1"/>
</dbReference>
<keyword evidence="3" id="KW-0472">Membrane</keyword>
<keyword evidence="3" id="KW-1133">Transmembrane helix</keyword>
<gene>
    <name evidence="4" type="ordered locus">Francci3_1466</name>
</gene>
<comment type="similarity">
    <text evidence="1">Belongs to the UPF0749 family.</text>
</comment>
<proteinExistence type="inferred from homology"/>
<organism evidence="4 5">
    <name type="scientific">Frankia casuarinae (strain DSM 45818 / CECT 9043 / HFP020203 / CcI3)</name>
    <dbReference type="NCBI Taxonomy" id="106370"/>
    <lineage>
        <taxon>Bacteria</taxon>
        <taxon>Bacillati</taxon>
        <taxon>Actinomycetota</taxon>
        <taxon>Actinomycetes</taxon>
        <taxon>Frankiales</taxon>
        <taxon>Frankiaceae</taxon>
        <taxon>Frankia</taxon>
    </lineage>
</organism>
<accession>Q2JCZ9</accession>
<evidence type="ECO:0008006" key="6">
    <source>
        <dbReference type="Google" id="ProtNLM"/>
    </source>
</evidence>
<dbReference type="AlphaFoldDB" id="Q2JCZ9"/>
<evidence type="ECO:0000256" key="1">
    <source>
        <dbReference type="ARBA" id="ARBA00009108"/>
    </source>
</evidence>
<dbReference type="Proteomes" id="UP000001937">
    <property type="component" value="Chromosome"/>
</dbReference>
<keyword evidence="3" id="KW-0812">Transmembrane</keyword>
<dbReference type="eggNOG" id="COG3879">
    <property type="taxonomic scope" value="Bacteria"/>
</dbReference>
<protein>
    <recommendedName>
        <fullName evidence="6">Division initiation protein</fullName>
    </recommendedName>
</protein>
<dbReference type="STRING" id="106370.Francci3_1466"/>
<dbReference type="KEGG" id="fra:Francci3_1466"/>
<feature type="compositionally biased region" description="Low complexity" evidence="2">
    <location>
        <begin position="28"/>
        <end position="38"/>
    </location>
</feature>
<feature type="compositionally biased region" description="Low complexity" evidence="2">
    <location>
        <begin position="45"/>
        <end position="54"/>
    </location>
</feature>
<evidence type="ECO:0000313" key="4">
    <source>
        <dbReference type="EMBL" id="ABD10843.1"/>
    </source>
</evidence>
<dbReference type="HOGENOM" id="CLU_040273_0_0_11"/>
<name>Q2JCZ9_FRACC</name>
<dbReference type="EMBL" id="CP000249">
    <property type="protein sequence ID" value="ABD10843.1"/>
    <property type="molecule type" value="Genomic_DNA"/>
</dbReference>
<keyword evidence="5" id="KW-1185">Reference proteome</keyword>
<evidence type="ECO:0000256" key="3">
    <source>
        <dbReference type="SAM" id="Phobius"/>
    </source>
</evidence>
<dbReference type="InterPro" id="IPR010273">
    <property type="entry name" value="DUF881"/>
</dbReference>
<dbReference type="Pfam" id="PF05949">
    <property type="entry name" value="DUF881"/>
    <property type="match status" value="1"/>
</dbReference>
<reference evidence="4 5" key="1">
    <citation type="journal article" date="2007" name="Genome Res.">
        <title>Genome characteristics of facultatively symbiotic Frankia sp. strains reflect host range and host plant biogeography.</title>
        <authorList>
            <person name="Normand P."/>
            <person name="Lapierre P."/>
            <person name="Tisa L.S."/>
            <person name="Gogarten J.P."/>
            <person name="Alloisio N."/>
            <person name="Bagnarol E."/>
            <person name="Bassi C.A."/>
            <person name="Berry A.M."/>
            <person name="Bickhart D.M."/>
            <person name="Choisne N."/>
            <person name="Couloux A."/>
            <person name="Cournoyer B."/>
            <person name="Cruveiller S."/>
            <person name="Daubin V."/>
            <person name="Demange N."/>
            <person name="Francino M.P."/>
            <person name="Goltsman E."/>
            <person name="Huang Y."/>
            <person name="Kopp O.R."/>
            <person name="Labarre L."/>
            <person name="Lapidus A."/>
            <person name="Lavire C."/>
            <person name="Marechal J."/>
            <person name="Martinez M."/>
            <person name="Mastronunzio J.E."/>
            <person name="Mullin B.C."/>
            <person name="Niemann J."/>
            <person name="Pujic P."/>
            <person name="Rawnsley T."/>
            <person name="Rouy Z."/>
            <person name="Schenowitz C."/>
            <person name="Sellstedt A."/>
            <person name="Tavares F."/>
            <person name="Tomkins J.P."/>
            <person name="Vallenet D."/>
            <person name="Valverde C."/>
            <person name="Wall L.G."/>
            <person name="Wang Y."/>
            <person name="Medigue C."/>
            <person name="Benson D.R."/>
        </authorList>
    </citation>
    <scope>NUCLEOTIDE SEQUENCE [LARGE SCALE GENOMIC DNA]</scope>
    <source>
        <strain evidence="5">DSM 45818 / CECT 9043 / CcI3</strain>
    </source>
</reference>
<dbReference type="Gene3D" id="3.30.70.1880">
    <property type="entry name" value="Protein of unknown function DUF881"/>
    <property type="match status" value="1"/>
</dbReference>
<evidence type="ECO:0000313" key="5">
    <source>
        <dbReference type="Proteomes" id="UP000001937"/>
    </source>
</evidence>
<feature type="region of interest" description="Disordered" evidence="2">
    <location>
        <begin position="1"/>
        <end position="67"/>
    </location>
</feature>